<gene>
    <name evidence="1" type="ORF">H8N03_23780</name>
</gene>
<keyword evidence="2" id="KW-1185">Reference proteome</keyword>
<comment type="caution">
    <text evidence="1">The sequence shown here is derived from an EMBL/GenBank/DDBJ whole genome shotgun (WGS) entry which is preliminary data.</text>
</comment>
<evidence type="ECO:0000313" key="1">
    <source>
        <dbReference type="EMBL" id="MBC5785979.1"/>
    </source>
</evidence>
<proteinExistence type="predicted"/>
<protein>
    <submittedName>
        <fullName evidence="1">Uncharacterized protein</fullName>
    </submittedName>
</protein>
<dbReference type="RefSeq" id="WP_187078718.1">
    <property type="nucleotide sequence ID" value="NZ_JACORT010000013.1"/>
</dbReference>
<dbReference type="AlphaFoldDB" id="A0A923SDJ3"/>
<accession>A0A923SDJ3</accession>
<evidence type="ECO:0000313" key="2">
    <source>
        <dbReference type="Proteomes" id="UP000608513"/>
    </source>
</evidence>
<sequence length="67" mass="6996">MNNAKLSATLCGVSGEYFVAAELSRPGYIASLTRRNTRGLDILASNADAPKSVDIQVKTAHGGRTGC</sequence>
<dbReference type="EMBL" id="JACORT010000013">
    <property type="protein sequence ID" value="MBC5785979.1"/>
    <property type="molecule type" value="Genomic_DNA"/>
</dbReference>
<name>A0A923SDJ3_9BURK</name>
<reference evidence="1" key="1">
    <citation type="submission" date="2020-08" db="EMBL/GenBank/DDBJ databases">
        <title>Ramlibacter sp. USB13 16S ribosomal RNA gene genome sequencing and assembly.</title>
        <authorList>
            <person name="Kang M."/>
        </authorList>
    </citation>
    <scope>NUCLEOTIDE SEQUENCE</scope>
    <source>
        <strain evidence="1">USB13</strain>
    </source>
</reference>
<organism evidence="1 2">
    <name type="scientific">Ramlibacter cellulosilyticus</name>
    <dbReference type="NCBI Taxonomy" id="2764187"/>
    <lineage>
        <taxon>Bacteria</taxon>
        <taxon>Pseudomonadati</taxon>
        <taxon>Pseudomonadota</taxon>
        <taxon>Betaproteobacteria</taxon>
        <taxon>Burkholderiales</taxon>
        <taxon>Comamonadaceae</taxon>
        <taxon>Ramlibacter</taxon>
    </lineage>
</organism>
<dbReference type="Proteomes" id="UP000608513">
    <property type="component" value="Unassembled WGS sequence"/>
</dbReference>